<comment type="caution">
    <text evidence="1">The sequence shown here is derived from an EMBL/GenBank/DDBJ whole genome shotgun (WGS) entry which is preliminary data.</text>
</comment>
<protein>
    <submittedName>
        <fullName evidence="1">Uncharacterized protein</fullName>
    </submittedName>
</protein>
<keyword evidence="2" id="KW-1185">Reference proteome</keyword>
<dbReference type="Proteomes" id="UP001358586">
    <property type="component" value="Chromosome 7"/>
</dbReference>
<organism evidence="1 2">
    <name type="scientific">Gossypium arboreum</name>
    <name type="common">Tree cotton</name>
    <name type="synonym">Gossypium nanking</name>
    <dbReference type="NCBI Taxonomy" id="29729"/>
    <lineage>
        <taxon>Eukaryota</taxon>
        <taxon>Viridiplantae</taxon>
        <taxon>Streptophyta</taxon>
        <taxon>Embryophyta</taxon>
        <taxon>Tracheophyta</taxon>
        <taxon>Spermatophyta</taxon>
        <taxon>Magnoliopsida</taxon>
        <taxon>eudicotyledons</taxon>
        <taxon>Gunneridae</taxon>
        <taxon>Pentapetalae</taxon>
        <taxon>rosids</taxon>
        <taxon>malvids</taxon>
        <taxon>Malvales</taxon>
        <taxon>Malvaceae</taxon>
        <taxon>Malvoideae</taxon>
        <taxon>Gossypium</taxon>
    </lineage>
</organism>
<evidence type="ECO:0000313" key="1">
    <source>
        <dbReference type="EMBL" id="KAK5819761.1"/>
    </source>
</evidence>
<gene>
    <name evidence="1" type="ORF">PVK06_024784</name>
</gene>
<dbReference type="EMBL" id="JARKNE010000007">
    <property type="protein sequence ID" value="KAK5819761.1"/>
    <property type="molecule type" value="Genomic_DNA"/>
</dbReference>
<evidence type="ECO:0000313" key="2">
    <source>
        <dbReference type="Proteomes" id="UP001358586"/>
    </source>
</evidence>
<sequence>MEEEIEQLKAREFSKFKSLDQKCLFKLEHLRQTNEEALKKYYEDTKKNLAEALPKLQSNLVLHAQVVASPLDLSQKVTPDSFNFNVYSPKGEDWEKFQREWKKTTNFFTPNEPEIDLEEVPKNAPR</sequence>
<proteinExistence type="predicted"/>
<accession>A0ABR0PEV5</accession>
<reference evidence="1 2" key="1">
    <citation type="submission" date="2023-03" db="EMBL/GenBank/DDBJ databases">
        <title>WGS of Gossypium arboreum.</title>
        <authorList>
            <person name="Yu D."/>
        </authorList>
    </citation>
    <scope>NUCLEOTIDE SEQUENCE [LARGE SCALE GENOMIC DNA]</scope>
    <source>
        <tissue evidence="1">Leaf</tissue>
    </source>
</reference>
<name>A0ABR0PEV5_GOSAR</name>